<protein>
    <recommendedName>
        <fullName evidence="6">Aldehyde dehydrogenase domain-containing protein</fullName>
    </recommendedName>
</protein>
<dbReference type="InterPro" id="IPR016161">
    <property type="entry name" value="Ald_DH/histidinol_DH"/>
</dbReference>
<gene>
    <name evidence="7" type="ORF">TCAL_13418</name>
</gene>
<evidence type="ECO:0000259" key="6">
    <source>
        <dbReference type="Pfam" id="PF00171"/>
    </source>
</evidence>
<feature type="domain" description="Aldehyde dehydrogenase" evidence="6">
    <location>
        <begin position="26"/>
        <end position="487"/>
    </location>
</feature>
<reference evidence="7 8" key="1">
    <citation type="journal article" date="2018" name="Nat. Ecol. Evol.">
        <title>Genomic signatures of mitonuclear coevolution across populations of Tigriopus californicus.</title>
        <authorList>
            <person name="Barreto F.S."/>
            <person name="Watson E.T."/>
            <person name="Lima T.G."/>
            <person name="Willett C.S."/>
            <person name="Edmands S."/>
            <person name="Li W."/>
            <person name="Burton R.S."/>
        </authorList>
    </citation>
    <scope>NUCLEOTIDE SEQUENCE [LARGE SCALE GENOMIC DNA]</scope>
    <source>
        <strain evidence="7 8">San Diego</strain>
    </source>
</reference>
<comment type="caution">
    <text evidence="7">The sequence shown here is derived from an EMBL/GenBank/DDBJ whole genome shotgun (WGS) entry which is preliminary data.</text>
</comment>
<evidence type="ECO:0000313" key="7">
    <source>
        <dbReference type="EMBL" id="TRY73493.1"/>
    </source>
</evidence>
<evidence type="ECO:0000256" key="5">
    <source>
        <dbReference type="RuleBase" id="RU003345"/>
    </source>
</evidence>
<dbReference type="SUPFAM" id="SSF53720">
    <property type="entry name" value="ALDH-like"/>
    <property type="match status" value="1"/>
</dbReference>
<dbReference type="STRING" id="6832.A0A553P734"/>
<dbReference type="InterPro" id="IPR015590">
    <property type="entry name" value="Aldehyde_DH_dom"/>
</dbReference>
<dbReference type="GO" id="GO:0016620">
    <property type="term" value="F:oxidoreductase activity, acting on the aldehyde or oxo group of donors, NAD or NADP as acceptor"/>
    <property type="evidence" value="ECO:0007669"/>
    <property type="project" value="InterPro"/>
</dbReference>
<organism evidence="7 8">
    <name type="scientific">Tigriopus californicus</name>
    <name type="common">Marine copepod</name>
    <dbReference type="NCBI Taxonomy" id="6832"/>
    <lineage>
        <taxon>Eukaryota</taxon>
        <taxon>Metazoa</taxon>
        <taxon>Ecdysozoa</taxon>
        <taxon>Arthropoda</taxon>
        <taxon>Crustacea</taxon>
        <taxon>Multicrustacea</taxon>
        <taxon>Hexanauplia</taxon>
        <taxon>Copepoda</taxon>
        <taxon>Harpacticoida</taxon>
        <taxon>Harpacticidae</taxon>
        <taxon>Tigriopus</taxon>
    </lineage>
</organism>
<accession>A0A553P734</accession>
<dbReference type="InterPro" id="IPR016162">
    <property type="entry name" value="Ald_DH_N"/>
</dbReference>
<dbReference type="PANTHER" id="PTHR43720">
    <property type="entry name" value="2-AMINOMUCONIC SEMIALDEHYDE DEHYDROGENASE"/>
    <property type="match status" value="1"/>
</dbReference>
<dbReference type="Gene3D" id="3.40.605.10">
    <property type="entry name" value="Aldehyde Dehydrogenase, Chain A, domain 1"/>
    <property type="match status" value="1"/>
</dbReference>
<dbReference type="PROSITE" id="PS00687">
    <property type="entry name" value="ALDEHYDE_DEHYDR_GLU"/>
    <property type="match status" value="1"/>
</dbReference>
<dbReference type="CDD" id="cd07093">
    <property type="entry name" value="ALDH_F8_HMSADH"/>
    <property type="match status" value="1"/>
</dbReference>
<feature type="active site" evidence="4">
    <location>
        <position position="257"/>
    </location>
</feature>
<proteinExistence type="inferred from homology"/>
<evidence type="ECO:0000256" key="3">
    <source>
        <dbReference type="ARBA" id="ARBA00023027"/>
    </source>
</evidence>
<keyword evidence="3" id="KW-0520">NAD</keyword>
<dbReference type="EMBL" id="VCGU01000007">
    <property type="protein sequence ID" value="TRY73493.1"/>
    <property type="molecule type" value="Genomic_DNA"/>
</dbReference>
<dbReference type="PROSITE" id="PS00070">
    <property type="entry name" value="ALDEHYDE_DEHYDR_CYS"/>
    <property type="match status" value="1"/>
</dbReference>
<dbReference type="Gene3D" id="3.40.309.10">
    <property type="entry name" value="Aldehyde Dehydrogenase, Chain A, domain 2"/>
    <property type="match status" value="1"/>
</dbReference>
<dbReference type="Pfam" id="PF00171">
    <property type="entry name" value="Aldedh"/>
    <property type="match status" value="1"/>
</dbReference>
<dbReference type="InterPro" id="IPR016163">
    <property type="entry name" value="Ald_DH_C"/>
</dbReference>
<sequence length="492" mass="54136">MSLNYNYRGGLVHLQNYVYGEFEDTEDYIDSYNPATGQVWAKVPDSHQGDVNRAVYSAKSAFNHWAGIGYAKRAQYIMKVAKLLEKRMDEFAKAESRDQGKPVGLAKTMDIPRAVLNLRSFAESWTHILNSSNTLNEIGTVNYSSRSPLGVAGLIAPWNLPLYLLTFKLAPALMAGNTVVCKPSEMTSVTAFLLAQVFHEAGVPRGVFNLVCGYGHSAGEFIVRHPDVRMVSFTGSTAVGAKIAAIAAPMMKKMSLELGGKNAAIVFGDANLERAIPTLIKASFLNQGEICLCTSRIFVHSSIYEEFVEKFVRATKRITVGDPDDPNSFMGALNNLGHLKKVKTYIEFAKEDGGQILCGETVTTLNLPRELQKGYYCQPTVITRLQDTARCMQDEIFGPVTCIACFDEEHEVIARANNVKYGLCASVWSENLGTIHRVANKLDVGTVWANCWLVRSLDMPFGGTKGSGTGREGTHHSLEAYTEEKTICLKIN</sequence>
<dbReference type="OMA" id="PMPIAAW"/>
<comment type="similarity">
    <text evidence="1 5">Belongs to the aldehyde dehydrogenase family.</text>
</comment>
<evidence type="ECO:0000256" key="2">
    <source>
        <dbReference type="ARBA" id="ARBA00023002"/>
    </source>
</evidence>
<dbReference type="FunFam" id="3.40.605.10:FF:000001">
    <property type="entry name" value="Aldehyde dehydrogenase 1"/>
    <property type="match status" value="1"/>
</dbReference>
<dbReference type="InterPro" id="IPR016160">
    <property type="entry name" value="Ald_DH_CS_CYS"/>
</dbReference>
<evidence type="ECO:0000256" key="4">
    <source>
        <dbReference type="PROSITE-ProRule" id="PRU10007"/>
    </source>
</evidence>
<evidence type="ECO:0000313" key="8">
    <source>
        <dbReference type="Proteomes" id="UP000318571"/>
    </source>
</evidence>
<keyword evidence="2 5" id="KW-0560">Oxidoreductase</keyword>
<dbReference type="InterPro" id="IPR029510">
    <property type="entry name" value="Ald_DH_CS_GLU"/>
</dbReference>
<dbReference type="AlphaFoldDB" id="A0A553P734"/>
<dbReference type="PANTHER" id="PTHR43720:SF2">
    <property type="entry name" value="2-AMINOMUCONIC SEMIALDEHYDE DEHYDROGENASE"/>
    <property type="match status" value="1"/>
</dbReference>
<dbReference type="Proteomes" id="UP000318571">
    <property type="component" value="Chromosome 3"/>
</dbReference>
<name>A0A553P734_TIGCA</name>
<keyword evidence="8" id="KW-1185">Reference proteome</keyword>
<dbReference type="FunFam" id="3.40.309.10:FF:000012">
    <property type="entry name" value="Betaine aldehyde dehydrogenase"/>
    <property type="match status" value="1"/>
</dbReference>
<evidence type="ECO:0000256" key="1">
    <source>
        <dbReference type="ARBA" id="ARBA00009986"/>
    </source>
</evidence>